<evidence type="ECO:0000256" key="6">
    <source>
        <dbReference type="PROSITE-ProRule" id="PRU00284"/>
    </source>
</evidence>
<dbReference type="AlphaFoldDB" id="A0A0M1P6G2"/>
<dbReference type="EMBL" id="LIUT01000001">
    <property type="protein sequence ID" value="KOR90073.1"/>
    <property type="molecule type" value="Genomic_DNA"/>
</dbReference>
<dbReference type="OrthoDB" id="107771at2"/>
<dbReference type="SMART" id="SM00283">
    <property type="entry name" value="MA"/>
    <property type="match status" value="1"/>
</dbReference>
<evidence type="ECO:0000256" key="3">
    <source>
        <dbReference type="ARBA" id="ARBA00023136"/>
    </source>
</evidence>
<comment type="subcellular location">
    <subcellularLocation>
        <location evidence="1">Cell membrane</location>
    </subcellularLocation>
</comment>
<protein>
    <submittedName>
        <fullName evidence="10">Chemotaxis protein</fullName>
    </submittedName>
</protein>
<dbReference type="Pfam" id="PF05227">
    <property type="entry name" value="CHASE3"/>
    <property type="match status" value="1"/>
</dbReference>
<dbReference type="PATRIC" id="fig|1705565.3.peg.4758"/>
<dbReference type="CDD" id="cd06225">
    <property type="entry name" value="HAMP"/>
    <property type="match status" value="1"/>
</dbReference>
<evidence type="ECO:0000256" key="7">
    <source>
        <dbReference type="SAM" id="Phobius"/>
    </source>
</evidence>
<evidence type="ECO:0000256" key="5">
    <source>
        <dbReference type="ARBA" id="ARBA00029447"/>
    </source>
</evidence>
<dbReference type="GO" id="GO:0004888">
    <property type="term" value="F:transmembrane signaling receptor activity"/>
    <property type="evidence" value="ECO:0007669"/>
    <property type="project" value="InterPro"/>
</dbReference>
<evidence type="ECO:0000313" key="10">
    <source>
        <dbReference type="EMBL" id="KOR90073.1"/>
    </source>
</evidence>
<dbReference type="GO" id="GO:0005886">
    <property type="term" value="C:plasma membrane"/>
    <property type="evidence" value="ECO:0007669"/>
    <property type="project" value="UniProtKB-SubCell"/>
</dbReference>
<keyword evidence="2" id="KW-1003">Cell membrane</keyword>
<dbReference type="Proteomes" id="UP000036932">
    <property type="component" value="Unassembled WGS sequence"/>
</dbReference>
<evidence type="ECO:0000256" key="2">
    <source>
        <dbReference type="ARBA" id="ARBA00022475"/>
    </source>
</evidence>
<keyword evidence="4 6" id="KW-0807">Transducer</keyword>
<dbReference type="SUPFAM" id="SSF58104">
    <property type="entry name" value="Methyl-accepting chemotaxis protein (MCP) signaling domain"/>
    <property type="match status" value="1"/>
</dbReference>
<dbReference type="Pfam" id="PF00015">
    <property type="entry name" value="MCPsignal"/>
    <property type="match status" value="1"/>
</dbReference>
<accession>A0A0M1P6G2</accession>
<keyword evidence="11" id="KW-1185">Reference proteome</keyword>
<sequence>MRIKTKLILSSTILATVTAIIVIIAFITSSMTEKRFTTIIEEDQKVIYNLTQLESLLAGISNDERGYLLTGKSDFVDSLKSKQDGISKILVETKDLVTAEEDRKVLEQIESGYVIYTEAVTEVLNKLGYDTGFYKAVPFRVYETAFNQEREVRKSFNTLIEQFTIHKNEALAKQAEQIADSSRFQNMMIMLIGIAAVVYFAIQGYLLTRSIQPLNQMSEQLTKIAEGGGDLVTRLHITTKDEIGAVAEGYNKLVDGFRGLVVQVQNTAEQVSVSAATLQSTTEEIRQASQQTSGIMEELAAGVESQLQDTEVTTNTVTDMAEGMQQIALAAQDVSSLAATTNQLAAEGEQAIVHTLTQMDGIRTNVDRSAESVRKLGEKAANIGAMGQIIIDIAEQTSLLALNASIEAARAGEYGRGFAVVAAEVRNLADQASDSSVEIRQFVHDLQQDIYNLATVMELGTREVTEGMLVAQGAERAFKDIEQSIGELHDQIQGVTGATEQMNAGAGELVQAIRRIQEVTETTAGGTQSVSAATEEQLASMEEITHSVEDLNIVSGRLRQLMSGFKV</sequence>
<dbReference type="PRINTS" id="PR00260">
    <property type="entry name" value="CHEMTRNSDUCR"/>
</dbReference>
<dbReference type="InterPro" id="IPR004089">
    <property type="entry name" value="MCPsignal_dom"/>
</dbReference>
<dbReference type="PROSITE" id="PS50111">
    <property type="entry name" value="CHEMOTAXIS_TRANSDUC_2"/>
    <property type="match status" value="1"/>
</dbReference>
<keyword evidence="3 7" id="KW-0472">Membrane</keyword>
<dbReference type="PANTHER" id="PTHR32089">
    <property type="entry name" value="METHYL-ACCEPTING CHEMOTAXIS PROTEIN MCPB"/>
    <property type="match status" value="1"/>
</dbReference>
<dbReference type="Pfam" id="PF00672">
    <property type="entry name" value="HAMP"/>
    <property type="match status" value="1"/>
</dbReference>
<evidence type="ECO:0000259" key="8">
    <source>
        <dbReference type="PROSITE" id="PS50111"/>
    </source>
</evidence>
<gene>
    <name evidence="10" type="ORF">AM231_13630</name>
</gene>
<reference evidence="11" key="1">
    <citation type="submission" date="2015-08" db="EMBL/GenBank/DDBJ databases">
        <title>Genome sequencing project for genomic taxonomy and phylogenomics of Bacillus-like bacteria.</title>
        <authorList>
            <person name="Liu B."/>
            <person name="Wang J."/>
            <person name="Zhu Y."/>
            <person name="Liu G."/>
            <person name="Chen Q."/>
            <person name="Chen Z."/>
            <person name="Lan J."/>
            <person name="Che J."/>
            <person name="Ge C."/>
            <person name="Shi H."/>
            <person name="Pan Z."/>
            <person name="Liu X."/>
        </authorList>
    </citation>
    <scope>NUCLEOTIDE SEQUENCE [LARGE SCALE GENOMIC DNA]</scope>
    <source>
        <strain evidence="11">FJAT-22460</strain>
    </source>
</reference>
<keyword evidence="7" id="KW-0812">Transmembrane</keyword>
<evidence type="ECO:0000256" key="1">
    <source>
        <dbReference type="ARBA" id="ARBA00004236"/>
    </source>
</evidence>
<dbReference type="GO" id="GO:0007165">
    <property type="term" value="P:signal transduction"/>
    <property type="evidence" value="ECO:0007669"/>
    <property type="project" value="UniProtKB-KW"/>
</dbReference>
<proteinExistence type="inferred from homology"/>
<evidence type="ECO:0000313" key="11">
    <source>
        <dbReference type="Proteomes" id="UP000036932"/>
    </source>
</evidence>
<keyword evidence="7" id="KW-1133">Transmembrane helix</keyword>
<feature type="transmembrane region" description="Helical" evidence="7">
    <location>
        <begin position="7"/>
        <end position="27"/>
    </location>
</feature>
<dbReference type="RefSeq" id="WP_054403004.1">
    <property type="nucleotide sequence ID" value="NZ_LIUT01000001.1"/>
</dbReference>
<feature type="domain" description="Methyl-accepting transducer" evidence="8">
    <location>
        <begin position="281"/>
        <end position="517"/>
    </location>
</feature>
<dbReference type="PROSITE" id="PS50885">
    <property type="entry name" value="HAMP"/>
    <property type="match status" value="1"/>
</dbReference>
<comment type="caution">
    <text evidence="10">The sequence shown here is derived from an EMBL/GenBank/DDBJ whole genome shotgun (WGS) entry which is preliminary data.</text>
</comment>
<dbReference type="GO" id="GO:0006935">
    <property type="term" value="P:chemotaxis"/>
    <property type="evidence" value="ECO:0007669"/>
    <property type="project" value="InterPro"/>
</dbReference>
<dbReference type="InterPro" id="IPR004090">
    <property type="entry name" value="Chemotax_Me-accpt_rcpt"/>
</dbReference>
<dbReference type="InterPro" id="IPR003660">
    <property type="entry name" value="HAMP_dom"/>
</dbReference>
<organism evidence="10 11">
    <name type="scientific">Paenibacillus solani</name>
    <dbReference type="NCBI Taxonomy" id="1705565"/>
    <lineage>
        <taxon>Bacteria</taxon>
        <taxon>Bacillati</taxon>
        <taxon>Bacillota</taxon>
        <taxon>Bacilli</taxon>
        <taxon>Bacillales</taxon>
        <taxon>Paenibacillaceae</taxon>
        <taxon>Paenibacillus</taxon>
    </lineage>
</organism>
<evidence type="ECO:0000259" key="9">
    <source>
        <dbReference type="PROSITE" id="PS50885"/>
    </source>
</evidence>
<dbReference type="PANTHER" id="PTHR32089:SF112">
    <property type="entry name" value="LYSOZYME-LIKE PROTEIN-RELATED"/>
    <property type="match status" value="1"/>
</dbReference>
<evidence type="ECO:0000256" key="4">
    <source>
        <dbReference type="ARBA" id="ARBA00023224"/>
    </source>
</evidence>
<comment type="similarity">
    <text evidence="5">Belongs to the methyl-accepting chemotaxis (MCP) protein family.</text>
</comment>
<dbReference type="SMART" id="SM00304">
    <property type="entry name" value="HAMP"/>
    <property type="match status" value="2"/>
</dbReference>
<dbReference type="Gene3D" id="6.10.340.10">
    <property type="match status" value="1"/>
</dbReference>
<feature type="domain" description="HAMP" evidence="9">
    <location>
        <begin position="208"/>
        <end position="262"/>
    </location>
</feature>
<dbReference type="Gene3D" id="1.10.287.950">
    <property type="entry name" value="Methyl-accepting chemotaxis protein"/>
    <property type="match status" value="1"/>
</dbReference>
<name>A0A0M1P6G2_9BACL</name>
<dbReference type="InterPro" id="IPR007891">
    <property type="entry name" value="CHASE3"/>
</dbReference>